<evidence type="ECO:0000313" key="2">
    <source>
        <dbReference type="Proteomes" id="UP000194857"/>
    </source>
</evidence>
<evidence type="ECO:0000313" key="1">
    <source>
        <dbReference type="EMBL" id="OTI62939.1"/>
    </source>
</evidence>
<dbReference type="Proteomes" id="UP000194857">
    <property type="component" value="Unassembled WGS sequence"/>
</dbReference>
<organism evidence="1 2">
    <name type="scientific">Pseudomonas aeruginosa</name>
    <dbReference type="NCBI Taxonomy" id="287"/>
    <lineage>
        <taxon>Bacteria</taxon>
        <taxon>Pseudomonadati</taxon>
        <taxon>Pseudomonadota</taxon>
        <taxon>Gammaproteobacteria</taxon>
        <taxon>Pseudomonadales</taxon>
        <taxon>Pseudomonadaceae</taxon>
        <taxon>Pseudomonas</taxon>
    </lineage>
</organism>
<gene>
    <name evidence="1" type="ORF">CAZ10_08800</name>
</gene>
<reference evidence="1 2" key="1">
    <citation type="submission" date="2017-05" db="EMBL/GenBank/DDBJ databases">
        <authorList>
            <person name="Song R."/>
            <person name="Chenine A.L."/>
            <person name="Ruprecht R.M."/>
        </authorList>
    </citation>
    <scope>NUCLEOTIDE SEQUENCE [LARGE SCALE GENOMIC DNA]</scope>
    <source>
        <strain evidence="1 2">S567_C10_BS</strain>
    </source>
</reference>
<dbReference type="EMBL" id="NFFZ01000004">
    <property type="protein sequence ID" value="OTI62939.1"/>
    <property type="molecule type" value="Genomic_DNA"/>
</dbReference>
<protein>
    <submittedName>
        <fullName evidence="1">Uncharacterized protein</fullName>
    </submittedName>
</protein>
<accession>A0A241XR21</accession>
<comment type="caution">
    <text evidence="1">The sequence shown here is derived from an EMBL/GenBank/DDBJ whole genome shotgun (WGS) entry which is preliminary data.</text>
</comment>
<sequence length="104" mass="11459">MSHNCIMATAGNVHIRAIPSEALSLYARAYAEFNLTRRNPRHPGILTRNTICPECSRSVGGDLVATELLRLVGEHEQQKDPLNALAGSLDAWFDFQANSQRSPV</sequence>
<proteinExistence type="predicted"/>
<dbReference type="AlphaFoldDB" id="A0A241XR21"/>
<name>A0A241XR21_PSEAI</name>